<dbReference type="EMBL" id="JABEYC010001435">
    <property type="protein sequence ID" value="KAF4965166.1"/>
    <property type="molecule type" value="Genomic_DNA"/>
</dbReference>
<dbReference type="InterPro" id="IPR024316">
    <property type="entry name" value="APQ12"/>
</dbReference>
<gene>
    <name evidence="2" type="ORF">FZEAL_10795</name>
</gene>
<sequence length="108" mass="11899">MDSPTLATNLLSALLPPELADNINKHVLHPRAPVQILARNILYQAQNLVNTAAPLIEPVVDRLMAAVAENQGLVGVVASLLILATILVVLNWIRRLLLWWTRLAMRIA</sequence>
<keyword evidence="1" id="KW-0812">Transmembrane</keyword>
<dbReference type="OrthoDB" id="3559694at2759"/>
<comment type="caution">
    <text evidence="2">The sequence shown here is derived from an EMBL/GenBank/DDBJ whole genome shotgun (WGS) entry which is preliminary data.</text>
</comment>
<evidence type="ECO:0000256" key="1">
    <source>
        <dbReference type="SAM" id="Phobius"/>
    </source>
</evidence>
<reference evidence="2" key="1">
    <citation type="journal article" date="2020" name="BMC Genomics">
        <title>Correction to: Identification and distribution of gene clusters required for synthesis of sphingolipid metabolism inhibitors in diverse species of the filamentous fungus Fusarium.</title>
        <authorList>
            <person name="Kim H.S."/>
            <person name="Lohmar J.M."/>
            <person name="Busman M."/>
            <person name="Brown D.W."/>
            <person name="Naumann T.A."/>
            <person name="Divon H.H."/>
            <person name="Lysoe E."/>
            <person name="Uhlig S."/>
            <person name="Proctor R.H."/>
        </authorList>
    </citation>
    <scope>NUCLEOTIDE SEQUENCE</scope>
    <source>
        <strain evidence="2">NRRL 22465</strain>
    </source>
</reference>
<dbReference type="Pfam" id="PF12716">
    <property type="entry name" value="Apq12"/>
    <property type="match status" value="1"/>
</dbReference>
<name>A0A8H4TW20_9HYPO</name>
<protein>
    <submittedName>
        <fullName evidence="2">Uncharacterized protein</fullName>
    </submittedName>
</protein>
<accession>A0A8H4TW20</accession>
<keyword evidence="1" id="KW-0472">Membrane</keyword>
<evidence type="ECO:0000313" key="2">
    <source>
        <dbReference type="EMBL" id="KAF4965166.1"/>
    </source>
</evidence>
<organism evidence="2 3">
    <name type="scientific">Fusarium zealandicum</name>
    <dbReference type="NCBI Taxonomy" id="1053134"/>
    <lineage>
        <taxon>Eukaryota</taxon>
        <taxon>Fungi</taxon>
        <taxon>Dikarya</taxon>
        <taxon>Ascomycota</taxon>
        <taxon>Pezizomycotina</taxon>
        <taxon>Sordariomycetes</taxon>
        <taxon>Hypocreomycetidae</taxon>
        <taxon>Hypocreales</taxon>
        <taxon>Nectriaceae</taxon>
        <taxon>Fusarium</taxon>
        <taxon>Fusarium staphyleae species complex</taxon>
    </lineage>
</organism>
<dbReference type="Proteomes" id="UP000635477">
    <property type="component" value="Unassembled WGS sequence"/>
</dbReference>
<proteinExistence type="predicted"/>
<reference evidence="2" key="2">
    <citation type="submission" date="2020-05" db="EMBL/GenBank/DDBJ databases">
        <authorList>
            <person name="Kim H.-S."/>
            <person name="Proctor R.H."/>
            <person name="Brown D.W."/>
        </authorList>
    </citation>
    <scope>NUCLEOTIDE SEQUENCE</scope>
    <source>
        <strain evidence="2">NRRL 22465</strain>
    </source>
</reference>
<keyword evidence="1" id="KW-1133">Transmembrane helix</keyword>
<evidence type="ECO:0000313" key="3">
    <source>
        <dbReference type="Proteomes" id="UP000635477"/>
    </source>
</evidence>
<feature type="transmembrane region" description="Helical" evidence="1">
    <location>
        <begin position="72"/>
        <end position="93"/>
    </location>
</feature>
<feature type="non-terminal residue" evidence="2">
    <location>
        <position position="108"/>
    </location>
</feature>
<keyword evidence="3" id="KW-1185">Reference proteome</keyword>
<dbReference type="AlphaFoldDB" id="A0A8H4TW20"/>